<evidence type="ECO:0008006" key="4">
    <source>
        <dbReference type="Google" id="ProtNLM"/>
    </source>
</evidence>
<reference evidence="2" key="1">
    <citation type="submission" date="2013-04" db="EMBL/GenBank/DDBJ databases">
        <authorList>
            <person name="Qu J."/>
            <person name="Murali S.C."/>
            <person name="Bandaranaike D."/>
            <person name="Bellair M."/>
            <person name="Blankenburg K."/>
            <person name="Chao H."/>
            <person name="Dinh H."/>
            <person name="Doddapaneni H."/>
            <person name="Downs B."/>
            <person name="Dugan-Rocha S."/>
            <person name="Elkadiri S."/>
            <person name="Gnanaolivu R.D."/>
            <person name="Hernandez B."/>
            <person name="Javaid M."/>
            <person name="Jayaseelan J.C."/>
            <person name="Lee S."/>
            <person name="Li M."/>
            <person name="Ming W."/>
            <person name="Munidasa M."/>
            <person name="Muniz J."/>
            <person name="Nguyen L."/>
            <person name="Ongeri F."/>
            <person name="Osuji N."/>
            <person name="Pu L.-L."/>
            <person name="Puazo M."/>
            <person name="Qu C."/>
            <person name="Quiroz J."/>
            <person name="Raj R."/>
            <person name="Weissenberger G."/>
            <person name="Xin Y."/>
            <person name="Zou X."/>
            <person name="Han Y."/>
            <person name="Richards S."/>
            <person name="Worley K."/>
            <person name="Muzny D."/>
            <person name="Gibbs R."/>
        </authorList>
    </citation>
    <scope>NUCLEOTIDE SEQUENCE</scope>
    <source>
        <strain evidence="2">Sampled in the wild</strain>
    </source>
</reference>
<dbReference type="OrthoDB" id="10035396at2759"/>
<evidence type="ECO:0000256" key="1">
    <source>
        <dbReference type="SAM" id="MobiDB-lite"/>
    </source>
</evidence>
<gene>
    <name evidence="2" type="ORF">J437_LFUL010717</name>
</gene>
<evidence type="ECO:0000313" key="2">
    <source>
        <dbReference type="EMBL" id="KAG8227845.1"/>
    </source>
</evidence>
<protein>
    <recommendedName>
        <fullName evidence="4">Nucleic-acid-binding protein from mobile element jockey</fullName>
    </recommendedName>
</protein>
<reference evidence="2" key="2">
    <citation type="submission" date="2017-10" db="EMBL/GenBank/DDBJ databases">
        <title>Ladona fulva Genome sequencing and assembly.</title>
        <authorList>
            <person name="Murali S."/>
            <person name="Richards S."/>
            <person name="Bandaranaike D."/>
            <person name="Bellair M."/>
            <person name="Blankenburg K."/>
            <person name="Chao H."/>
            <person name="Dinh H."/>
            <person name="Doddapaneni H."/>
            <person name="Dugan-Rocha S."/>
            <person name="Elkadiri S."/>
            <person name="Gnanaolivu R."/>
            <person name="Hernandez B."/>
            <person name="Skinner E."/>
            <person name="Javaid M."/>
            <person name="Lee S."/>
            <person name="Li M."/>
            <person name="Ming W."/>
            <person name="Munidasa M."/>
            <person name="Muniz J."/>
            <person name="Nguyen L."/>
            <person name="Hughes D."/>
            <person name="Osuji N."/>
            <person name="Pu L.-L."/>
            <person name="Puazo M."/>
            <person name="Qu C."/>
            <person name="Quiroz J."/>
            <person name="Raj R."/>
            <person name="Weissenberger G."/>
            <person name="Xin Y."/>
            <person name="Zou X."/>
            <person name="Han Y."/>
            <person name="Worley K."/>
            <person name="Muzny D."/>
            <person name="Gibbs R."/>
        </authorList>
    </citation>
    <scope>NUCLEOTIDE SEQUENCE</scope>
    <source>
        <strain evidence="2">Sampled in the wild</strain>
    </source>
</reference>
<keyword evidence="3" id="KW-1185">Reference proteome</keyword>
<sequence length="221" mass="24832">MHDITPSIDFLAIIYICGLKIRIEKHRLPQCHRCQLFGHADKACHMPPRRVKCSGNHLTRDCKKEAGEATVCANCKGDHPASYRGCPVYTKLKQRLNDLKNKAHNKIKTTENPQALMTNGKKDFEPLNREVTRSYAGATRGEGAMSERPLSTNNNVMTSSIPTEEEIVISETTSSNDEDDDWRVIMSKWISHLALLIVKPGLTRTGFISHVINSTHLLLND</sequence>
<feature type="region of interest" description="Disordered" evidence="1">
    <location>
        <begin position="138"/>
        <end position="157"/>
    </location>
</feature>
<name>A0A8K0K3W7_LADFU</name>
<accession>A0A8K0K3W7</accession>
<dbReference type="Proteomes" id="UP000792457">
    <property type="component" value="Unassembled WGS sequence"/>
</dbReference>
<organism evidence="2 3">
    <name type="scientific">Ladona fulva</name>
    <name type="common">Scarce chaser dragonfly</name>
    <name type="synonym">Libellula fulva</name>
    <dbReference type="NCBI Taxonomy" id="123851"/>
    <lineage>
        <taxon>Eukaryota</taxon>
        <taxon>Metazoa</taxon>
        <taxon>Ecdysozoa</taxon>
        <taxon>Arthropoda</taxon>
        <taxon>Hexapoda</taxon>
        <taxon>Insecta</taxon>
        <taxon>Pterygota</taxon>
        <taxon>Palaeoptera</taxon>
        <taxon>Odonata</taxon>
        <taxon>Epiprocta</taxon>
        <taxon>Anisoptera</taxon>
        <taxon>Libelluloidea</taxon>
        <taxon>Libellulidae</taxon>
        <taxon>Ladona</taxon>
    </lineage>
</organism>
<proteinExistence type="predicted"/>
<dbReference type="AlphaFoldDB" id="A0A8K0K3W7"/>
<dbReference type="EMBL" id="KZ308343">
    <property type="protein sequence ID" value="KAG8227845.1"/>
    <property type="molecule type" value="Genomic_DNA"/>
</dbReference>
<evidence type="ECO:0000313" key="3">
    <source>
        <dbReference type="Proteomes" id="UP000792457"/>
    </source>
</evidence>
<comment type="caution">
    <text evidence="2">The sequence shown here is derived from an EMBL/GenBank/DDBJ whole genome shotgun (WGS) entry which is preliminary data.</text>
</comment>